<dbReference type="InterPro" id="IPR013216">
    <property type="entry name" value="Methyltransf_11"/>
</dbReference>
<dbReference type="PANTHER" id="PTHR43861:SF6">
    <property type="entry name" value="METHYLTRANSFERASE TYPE 11"/>
    <property type="match status" value="1"/>
</dbReference>
<protein>
    <recommendedName>
        <fullName evidence="1">Methyltransferase type 11 domain-containing protein</fullName>
    </recommendedName>
</protein>
<feature type="domain" description="Methyltransferase type 11" evidence="1">
    <location>
        <begin position="52"/>
        <end position="145"/>
    </location>
</feature>
<evidence type="ECO:0000259" key="1">
    <source>
        <dbReference type="Pfam" id="PF08241"/>
    </source>
</evidence>
<dbReference type="PANTHER" id="PTHR43861">
    <property type="entry name" value="TRANS-ACONITATE 2-METHYLTRANSFERASE-RELATED"/>
    <property type="match status" value="1"/>
</dbReference>
<dbReference type="Proteomes" id="UP000179129">
    <property type="component" value="Unassembled WGS sequence"/>
</dbReference>
<organism evidence="2 3">
    <name type="scientific">Candidatus Glassbacteria bacterium RIFCSPLOWO2_12_FULL_58_11</name>
    <dbReference type="NCBI Taxonomy" id="1817867"/>
    <lineage>
        <taxon>Bacteria</taxon>
        <taxon>Candidatus Glassiibacteriota</taxon>
    </lineage>
</organism>
<evidence type="ECO:0000313" key="2">
    <source>
        <dbReference type="EMBL" id="OGG04739.1"/>
    </source>
</evidence>
<name>A0A1F5YX13_9BACT</name>
<evidence type="ECO:0000313" key="3">
    <source>
        <dbReference type="Proteomes" id="UP000179129"/>
    </source>
</evidence>
<dbReference type="InterPro" id="IPR029063">
    <property type="entry name" value="SAM-dependent_MTases_sf"/>
</dbReference>
<dbReference type="Gene3D" id="3.40.50.150">
    <property type="entry name" value="Vaccinia Virus protein VP39"/>
    <property type="match status" value="1"/>
</dbReference>
<dbReference type="Pfam" id="PF08241">
    <property type="entry name" value="Methyltransf_11"/>
    <property type="match status" value="1"/>
</dbReference>
<dbReference type="AlphaFoldDB" id="A0A1F5YX13"/>
<proteinExistence type="predicted"/>
<reference evidence="2 3" key="1">
    <citation type="journal article" date="2016" name="Nat. Commun.">
        <title>Thousands of microbial genomes shed light on interconnected biogeochemical processes in an aquifer system.</title>
        <authorList>
            <person name="Anantharaman K."/>
            <person name="Brown C.T."/>
            <person name="Hug L.A."/>
            <person name="Sharon I."/>
            <person name="Castelle C.J."/>
            <person name="Probst A.J."/>
            <person name="Thomas B.C."/>
            <person name="Singh A."/>
            <person name="Wilkins M.J."/>
            <person name="Karaoz U."/>
            <person name="Brodie E.L."/>
            <person name="Williams K.H."/>
            <person name="Hubbard S.S."/>
            <person name="Banfield J.F."/>
        </authorList>
    </citation>
    <scope>NUCLEOTIDE SEQUENCE [LARGE SCALE GENOMIC DNA]</scope>
</reference>
<dbReference type="STRING" id="1817867.A3F83_10705"/>
<gene>
    <name evidence="2" type="ORF">A3F83_10705</name>
</gene>
<comment type="caution">
    <text evidence="2">The sequence shown here is derived from an EMBL/GenBank/DDBJ whole genome shotgun (WGS) entry which is preliminary data.</text>
</comment>
<dbReference type="EMBL" id="MFIX01000093">
    <property type="protein sequence ID" value="OGG04739.1"/>
    <property type="molecule type" value="Genomic_DNA"/>
</dbReference>
<dbReference type="CDD" id="cd02440">
    <property type="entry name" value="AdoMet_MTases"/>
    <property type="match status" value="1"/>
</dbReference>
<sequence length="241" mass="28341">MSTETTRYRYLDKSWDWDELAAFIDRNYKDPDPARPDRIALALEMVEGREVLDLGCHFGFHAHYLARLGHRVVGAEIDPELVRIGKKKYSHPNLELVQVEGTRLEFADCSFDAVLLLEVLEHTRDPRGLVAEIHRVLRPGGFFILSVPNAASYHTLGRTLLLNLKSYYRKMESWPEFATDQRDHYFYWDPFTLYRLLNYQGFRYVEHKFSDNLRLVNFLARFIPPLGRISTCFIIKVVKER</sequence>
<dbReference type="GO" id="GO:0008757">
    <property type="term" value="F:S-adenosylmethionine-dependent methyltransferase activity"/>
    <property type="evidence" value="ECO:0007669"/>
    <property type="project" value="InterPro"/>
</dbReference>
<dbReference type="SUPFAM" id="SSF53335">
    <property type="entry name" value="S-adenosyl-L-methionine-dependent methyltransferases"/>
    <property type="match status" value="1"/>
</dbReference>
<accession>A0A1F5YX13</accession>